<dbReference type="SUPFAM" id="SSF56204">
    <property type="entry name" value="Hect, E3 ligase catalytic domain"/>
    <property type="match status" value="1"/>
</dbReference>
<evidence type="ECO:0000313" key="10">
    <source>
        <dbReference type="Proteomes" id="UP001186944"/>
    </source>
</evidence>
<feature type="compositionally biased region" description="Polar residues" evidence="7">
    <location>
        <begin position="344"/>
        <end position="355"/>
    </location>
</feature>
<evidence type="ECO:0000256" key="3">
    <source>
        <dbReference type="ARBA" id="ARBA00012485"/>
    </source>
</evidence>
<dbReference type="Proteomes" id="UP001186944">
    <property type="component" value="Unassembled WGS sequence"/>
</dbReference>
<feature type="domain" description="HECT" evidence="8">
    <location>
        <begin position="437"/>
        <end position="770"/>
    </location>
</feature>
<sequence length="770" mass="86129">MEDDILQQYIPAYGDRVKAVAFCKTQTSSSPSPSQTAVVFGTDNSDLLQRLKDKYNRRTLQKDKQGVCNKNALKAKRRVELGWMDYDTNSRQYRQVRSKKGGGTRHLSVDRDLKMRDILETGKSLFFPDGVSPKGNVADFHIEIRDFRQQVTNQNEFYNETVEEAYEKTKLKILRLYLYSRPLVNEADGESKEKTKGACTTALEDTDNDSGDEFLDTDTPTIKFRKSRPKLSLRRTSDARGRGSVTPDTGSDARGRGSVTPDTGSDVRGRGSVTPDTGSDARGRGSVTPDTGSDARGRDSVTPDTGSDARGRDSVTPDTGSDARGRDSVTPDTGSDARGRDSVTPDTGSSSTSSHCLDFIEVVDSEDEELERAIQASIMEVENTQQTVSSEKMESGSSVGEILQKFGETAVNTNERTELIIFRKKILESAFLGMARPAFKLNAKIYIKFSGEIGQDYGGPRREFFRLAMKELAMSTMFEGKSGSRIFSHNIKLLEENKYCIAGRLVALSFAQEGPGPHFFNGTLYDLMTETKQEQGASIEKIQDVLPFNVQEILKQLLDMQSETDREKFLVDHGEWLTEQGIPNIWRLAIVKKMEMADLIIKQFVYYRTAAEISQFVNGMESVSNFWSLVKSNPAIFKALFCYTVEPLSKQQFESLCNVSYSEIGSNKRCLEDETIYCWEVFLQDISDGNIPVTFEELLAFITGADKVPPCGFSKAIDISFYPVEHGVYRLPHVSTCSLELHLPRGIDDIKAFQELMIRALKESMGFEKI</sequence>
<dbReference type="InterPro" id="IPR035983">
    <property type="entry name" value="Hect_E3_ubiquitin_ligase"/>
</dbReference>
<dbReference type="SMART" id="SM00119">
    <property type="entry name" value="HECTc"/>
    <property type="match status" value="1"/>
</dbReference>
<feature type="region of interest" description="Disordered" evidence="7">
    <location>
        <begin position="187"/>
        <end position="355"/>
    </location>
</feature>
<dbReference type="PROSITE" id="PS50237">
    <property type="entry name" value="HECT"/>
    <property type="match status" value="1"/>
</dbReference>
<dbReference type="InterPro" id="IPR000569">
    <property type="entry name" value="HECT_dom"/>
</dbReference>
<dbReference type="PANTHER" id="PTHR11254:SF440">
    <property type="entry name" value="E3 UBIQUITIN-PROTEIN LIGASE NEDD-4"/>
    <property type="match status" value="1"/>
</dbReference>
<evidence type="ECO:0000256" key="5">
    <source>
        <dbReference type="ARBA" id="ARBA00022786"/>
    </source>
</evidence>
<feature type="compositionally biased region" description="Acidic residues" evidence="7">
    <location>
        <begin position="204"/>
        <end position="216"/>
    </location>
</feature>
<evidence type="ECO:0000256" key="6">
    <source>
        <dbReference type="PROSITE-ProRule" id="PRU00104"/>
    </source>
</evidence>
<dbReference type="AlphaFoldDB" id="A0AA88Y6U9"/>
<feature type="active site" description="Glycyl thioester intermediate" evidence="6">
    <location>
        <position position="737"/>
    </location>
</feature>
<dbReference type="GO" id="GO:0016567">
    <property type="term" value="P:protein ubiquitination"/>
    <property type="evidence" value="ECO:0007669"/>
    <property type="project" value="TreeGrafter"/>
</dbReference>
<evidence type="ECO:0000259" key="8">
    <source>
        <dbReference type="PROSITE" id="PS50237"/>
    </source>
</evidence>
<protein>
    <recommendedName>
        <fullName evidence="3">HECT-type E3 ubiquitin transferase</fullName>
        <ecNumber evidence="3">2.3.2.26</ecNumber>
    </recommendedName>
</protein>
<dbReference type="SUPFAM" id="SSF101967">
    <property type="entry name" value="Adhesin YadA, collagen-binding domain"/>
    <property type="match status" value="1"/>
</dbReference>
<dbReference type="Pfam" id="PF00632">
    <property type="entry name" value="HECT"/>
    <property type="match status" value="1"/>
</dbReference>
<reference evidence="9" key="1">
    <citation type="submission" date="2019-08" db="EMBL/GenBank/DDBJ databases">
        <title>The improved chromosome-level genome for the pearl oyster Pinctada fucata martensii using PacBio sequencing and Hi-C.</title>
        <authorList>
            <person name="Zheng Z."/>
        </authorList>
    </citation>
    <scope>NUCLEOTIDE SEQUENCE</scope>
    <source>
        <strain evidence="9">ZZ-2019</strain>
        <tissue evidence="9">Adductor muscle</tissue>
    </source>
</reference>
<dbReference type="GO" id="GO:0061630">
    <property type="term" value="F:ubiquitin protein ligase activity"/>
    <property type="evidence" value="ECO:0007669"/>
    <property type="project" value="UniProtKB-EC"/>
</dbReference>
<keyword evidence="5 6" id="KW-0833">Ubl conjugation pathway</keyword>
<dbReference type="Gene3D" id="2.150.10.10">
    <property type="entry name" value="Serralysin-like metalloprotease, C-terminal"/>
    <property type="match status" value="1"/>
</dbReference>
<keyword evidence="4" id="KW-0808">Transferase</keyword>
<evidence type="ECO:0000256" key="7">
    <source>
        <dbReference type="SAM" id="MobiDB-lite"/>
    </source>
</evidence>
<name>A0AA88Y6U9_PINIB</name>
<dbReference type="InterPro" id="IPR011049">
    <property type="entry name" value="Serralysin-like_metalloprot_C"/>
</dbReference>
<dbReference type="GO" id="GO:0005737">
    <property type="term" value="C:cytoplasm"/>
    <property type="evidence" value="ECO:0007669"/>
    <property type="project" value="TreeGrafter"/>
</dbReference>
<dbReference type="EC" id="2.3.2.26" evidence="3"/>
<comment type="caution">
    <text evidence="9">The sequence shown here is derived from an EMBL/GenBank/DDBJ whole genome shotgun (WGS) entry which is preliminary data.</text>
</comment>
<dbReference type="GO" id="GO:0006511">
    <property type="term" value="P:ubiquitin-dependent protein catabolic process"/>
    <property type="evidence" value="ECO:0007669"/>
    <property type="project" value="TreeGrafter"/>
</dbReference>
<feature type="compositionally biased region" description="Basic and acidic residues" evidence="7">
    <location>
        <begin position="293"/>
        <end position="343"/>
    </location>
</feature>
<gene>
    <name evidence="9" type="ORF">FSP39_024283</name>
</gene>
<feature type="compositionally biased region" description="Basic residues" evidence="7">
    <location>
        <begin position="223"/>
        <end position="233"/>
    </location>
</feature>
<evidence type="ECO:0000256" key="2">
    <source>
        <dbReference type="ARBA" id="ARBA00004906"/>
    </source>
</evidence>
<organism evidence="9 10">
    <name type="scientific">Pinctada imbricata</name>
    <name type="common">Atlantic pearl-oyster</name>
    <name type="synonym">Pinctada martensii</name>
    <dbReference type="NCBI Taxonomy" id="66713"/>
    <lineage>
        <taxon>Eukaryota</taxon>
        <taxon>Metazoa</taxon>
        <taxon>Spiralia</taxon>
        <taxon>Lophotrochozoa</taxon>
        <taxon>Mollusca</taxon>
        <taxon>Bivalvia</taxon>
        <taxon>Autobranchia</taxon>
        <taxon>Pteriomorphia</taxon>
        <taxon>Pterioida</taxon>
        <taxon>Pterioidea</taxon>
        <taxon>Pteriidae</taxon>
        <taxon>Pinctada</taxon>
    </lineage>
</organism>
<dbReference type="Gene3D" id="3.90.1750.10">
    <property type="entry name" value="Hect, E3 ligase catalytic domains"/>
    <property type="match status" value="1"/>
</dbReference>
<proteinExistence type="predicted"/>
<evidence type="ECO:0000256" key="4">
    <source>
        <dbReference type="ARBA" id="ARBA00022679"/>
    </source>
</evidence>
<dbReference type="EMBL" id="VSWD01000007">
    <property type="protein sequence ID" value="KAK3098921.1"/>
    <property type="molecule type" value="Genomic_DNA"/>
</dbReference>
<dbReference type="PANTHER" id="PTHR11254">
    <property type="entry name" value="HECT DOMAIN UBIQUITIN-PROTEIN LIGASE"/>
    <property type="match status" value="1"/>
</dbReference>
<accession>A0AA88Y6U9</accession>
<comment type="pathway">
    <text evidence="2">Protein modification; protein ubiquitination.</text>
</comment>
<keyword evidence="10" id="KW-1185">Reference proteome</keyword>
<dbReference type="Gene3D" id="3.30.2410.10">
    <property type="entry name" value="Hect, E3 ligase catalytic domain"/>
    <property type="match status" value="1"/>
</dbReference>
<dbReference type="InterPro" id="IPR050409">
    <property type="entry name" value="E3_ubiq-protein_ligase"/>
</dbReference>
<evidence type="ECO:0000313" key="9">
    <source>
        <dbReference type="EMBL" id="KAK3098921.1"/>
    </source>
</evidence>
<comment type="catalytic activity">
    <reaction evidence="1">
        <text>S-ubiquitinyl-[E2 ubiquitin-conjugating enzyme]-L-cysteine + [acceptor protein]-L-lysine = [E2 ubiquitin-conjugating enzyme]-L-cysteine + N(6)-ubiquitinyl-[acceptor protein]-L-lysine.</text>
        <dbReference type="EC" id="2.3.2.26"/>
    </reaction>
</comment>
<evidence type="ECO:0000256" key="1">
    <source>
        <dbReference type="ARBA" id="ARBA00000885"/>
    </source>
</evidence>